<dbReference type="EMBL" id="JBEPLV010000006">
    <property type="protein sequence ID" value="MET3548502.1"/>
    <property type="molecule type" value="Genomic_DNA"/>
</dbReference>
<keyword evidence="8" id="KW-1185">Reference proteome</keyword>
<feature type="modified residue" description="4-aspartylphosphate" evidence="5">
    <location>
        <position position="57"/>
    </location>
</feature>
<protein>
    <submittedName>
        <fullName evidence="7">Two-component SAPR family response regulator</fullName>
    </submittedName>
</protein>
<organism evidence="7 8">
    <name type="scientific">Paenibacillus favisporus</name>
    <dbReference type="NCBI Taxonomy" id="221028"/>
    <lineage>
        <taxon>Bacteria</taxon>
        <taxon>Bacillati</taxon>
        <taxon>Bacillota</taxon>
        <taxon>Bacilli</taxon>
        <taxon>Bacillales</taxon>
        <taxon>Paenibacillaceae</taxon>
        <taxon>Paenibacillus</taxon>
    </lineage>
</organism>
<dbReference type="Proteomes" id="UP001549098">
    <property type="component" value="Unassembled WGS sequence"/>
</dbReference>
<reference evidence="7 8" key="1">
    <citation type="submission" date="2024-06" db="EMBL/GenBank/DDBJ databases">
        <title>Genomic Encyclopedia of Type Strains, Phase IV (KMG-IV): sequencing the most valuable type-strain genomes for metagenomic binning, comparative biology and taxonomic classification.</title>
        <authorList>
            <person name="Goeker M."/>
        </authorList>
    </citation>
    <scope>NUCLEOTIDE SEQUENCE [LARGE SCALE GENOMIC DNA]</scope>
    <source>
        <strain evidence="7 8">DSM 17253</strain>
    </source>
</reference>
<comment type="caution">
    <text evidence="7">The sequence shown here is derived from an EMBL/GenBank/DDBJ whole genome shotgun (WGS) entry which is preliminary data.</text>
</comment>
<proteinExistence type="predicted"/>
<keyword evidence="2" id="KW-0805">Transcription regulation</keyword>
<keyword evidence="1 5" id="KW-0597">Phosphoprotein</keyword>
<evidence type="ECO:0000256" key="1">
    <source>
        <dbReference type="ARBA" id="ARBA00022553"/>
    </source>
</evidence>
<evidence type="ECO:0000256" key="5">
    <source>
        <dbReference type="PROSITE-ProRule" id="PRU00169"/>
    </source>
</evidence>
<evidence type="ECO:0000313" key="7">
    <source>
        <dbReference type="EMBL" id="MET3548502.1"/>
    </source>
</evidence>
<dbReference type="InterPro" id="IPR039420">
    <property type="entry name" value="WalR-like"/>
</dbReference>
<dbReference type="SUPFAM" id="SSF52172">
    <property type="entry name" value="CheY-like"/>
    <property type="match status" value="1"/>
</dbReference>
<dbReference type="Pfam" id="PF00072">
    <property type="entry name" value="Response_reg"/>
    <property type="match status" value="1"/>
</dbReference>
<name>A0ABV2FA18_9BACL</name>
<evidence type="ECO:0000259" key="6">
    <source>
        <dbReference type="PROSITE" id="PS50110"/>
    </source>
</evidence>
<dbReference type="RefSeq" id="WP_354500940.1">
    <property type="nucleotide sequence ID" value="NZ_JBEPLV010000006.1"/>
</dbReference>
<evidence type="ECO:0000313" key="8">
    <source>
        <dbReference type="Proteomes" id="UP001549098"/>
    </source>
</evidence>
<dbReference type="InterPro" id="IPR011006">
    <property type="entry name" value="CheY-like_superfamily"/>
</dbReference>
<dbReference type="PANTHER" id="PTHR48111">
    <property type="entry name" value="REGULATOR OF RPOS"/>
    <property type="match status" value="1"/>
</dbReference>
<evidence type="ECO:0000256" key="3">
    <source>
        <dbReference type="ARBA" id="ARBA00023125"/>
    </source>
</evidence>
<evidence type="ECO:0000256" key="4">
    <source>
        <dbReference type="ARBA" id="ARBA00023163"/>
    </source>
</evidence>
<dbReference type="PROSITE" id="PS50110">
    <property type="entry name" value="RESPONSE_REGULATORY"/>
    <property type="match status" value="1"/>
</dbReference>
<dbReference type="Gene3D" id="3.40.50.2300">
    <property type="match status" value="1"/>
</dbReference>
<dbReference type="InterPro" id="IPR001789">
    <property type="entry name" value="Sig_transdc_resp-reg_receiver"/>
</dbReference>
<dbReference type="SMART" id="SM00448">
    <property type="entry name" value="REC"/>
    <property type="match status" value="1"/>
</dbReference>
<keyword evidence="3" id="KW-0238">DNA-binding</keyword>
<evidence type="ECO:0000256" key="2">
    <source>
        <dbReference type="ARBA" id="ARBA00023015"/>
    </source>
</evidence>
<dbReference type="PANTHER" id="PTHR48111:SF3">
    <property type="entry name" value="TRANSCRIPTIONAL REGULATORY PROTEIN BTSR"/>
    <property type="match status" value="1"/>
</dbReference>
<sequence length="153" mass="16906">MKVIIVDDEHLALLKMEKLLQTQTAVHVPWNVIGSYMNPHDALAACRIEVPDVAFLDIELPEMSGMELAEQLLAIHPQMHIVFVTAFQQFAVHAFQVNALDYLLKPVQPARLAVTLKRIAQCLSLKAAGSGTILVPLEQSLLASQTISQGMKR</sequence>
<feature type="domain" description="Response regulatory" evidence="6">
    <location>
        <begin position="2"/>
        <end position="120"/>
    </location>
</feature>
<keyword evidence="4" id="KW-0804">Transcription</keyword>
<accession>A0ABV2FA18</accession>
<gene>
    <name evidence="7" type="ORF">ABID47_005132</name>
</gene>